<dbReference type="InterPro" id="IPR001986">
    <property type="entry name" value="Enolpyruvate_Tfrase_dom"/>
</dbReference>
<evidence type="ECO:0000256" key="3">
    <source>
        <dbReference type="ARBA" id="ARBA00022605"/>
    </source>
</evidence>
<feature type="binding site" evidence="7">
    <location>
        <position position="159"/>
    </location>
    <ligand>
        <name>3-phosphoshikimate</name>
        <dbReference type="ChEBI" id="CHEBI:145989"/>
    </ligand>
</feature>
<dbReference type="CDD" id="cd01556">
    <property type="entry name" value="EPSP_synthase"/>
    <property type="match status" value="1"/>
</dbReference>
<accession>A0A2W1MWY0</accession>
<evidence type="ECO:0000256" key="6">
    <source>
        <dbReference type="ARBA" id="ARBA00044633"/>
    </source>
</evidence>
<feature type="binding site" evidence="7">
    <location>
        <position position="398"/>
    </location>
    <ligand>
        <name>phosphoenolpyruvate</name>
        <dbReference type="ChEBI" id="CHEBI:58702"/>
    </ligand>
</feature>
<comment type="pathway">
    <text evidence="1 7">Metabolic intermediate biosynthesis; chorismate biosynthesis; chorismate from D-erythrose 4-phosphate and phosphoenolpyruvate: step 6/7.</text>
</comment>
<keyword evidence="5 7" id="KW-0057">Aromatic amino acid biosynthesis</keyword>
<feature type="binding site" evidence="7">
    <location>
        <position position="161"/>
    </location>
    <ligand>
        <name>phosphoenolpyruvate</name>
        <dbReference type="ChEBI" id="CHEBI:58702"/>
    </ligand>
</feature>
<dbReference type="GO" id="GO:0009073">
    <property type="term" value="P:aromatic amino acid family biosynthetic process"/>
    <property type="evidence" value="ECO:0007669"/>
    <property type="project" value="UniProtKB-KW"/>
</dbReference>
<keyword evidence="10" id="KW-1185">Reference proteome</keyword>
<dbReference type="PIRSF" id="PIRSF000505">
    <property type="entry name" value="EPSPS"/>
    <property type="match status" value="1"/>
</dbReference>
<dbReference type="RefSeq" id="WP_111064700.1">
    <property type="nucleotide sequence ID" value="NZ_JBHUCU010000038.1"/>
</dbReference>
<comment type="similarity">
    <text evidence="2 7">Belongs to the EPSP synthase family.</text>
</comment>
<evidence type="ECO:0000256" key="1">
    <source>
        <dbReference type="ARBA" id="ARBA00004811"/>
    </source>
</evidence>
<feature type="binding site" evidence="7">
    <location>
        <position position="20"/>
    </location>
    <ligand>
        <name>3-phosphoshikimate</name>
        <dbReference type="ChEBI" id="CHEBI:145989"/>
    </ligand>
</feature>
<feature type="binding site" evidence="7">
    <location>
        <position position="372"/>
    </location>
    <ligand>
        <name>phosphoenolpyruvate</name>
        <dbReference type="ChEBI" id="CHEBI:58702"/>
    </ligand>
</feature>
<dbReference type="GO" id="GO:0008652">
    <property type="term" value="P:amino acid biosynthetic process"/>
    <property type="evidence" value="ECO:0007669"/>
    <property type="project" value="UniProtKB-KW"/>
</dbReference>
<dbReference type="InterPro" id="IPR006264">
    <property type="entry name" value="EPSP_synthase"/>
</dbReference>
<feature type="binding site" evidence="7">
    <location>
        <position position="116"/>
    </location>
    <ligand>
        <name>phosphoenolpyruvate</name>
        <dbReference type="ChEBI" id="CHEBI:58702"/>
    </ligand>
</feature>
<feature type="binding site" evidence="7">
    <location>
        <position position="161"/>
    </location>
    <ligand>
        <name>3-phosphoshikimate</name>
        <dbReference type="ChEBI" id="CHEBI:145989"/>
    </ligand>
</feature>
<dbReference type="SUPFAM" id="SSF55205">
    <property type="entry name" value="EPT/RTPC-like"/>
    <property type="match status" value="1"/>
</dbReference>
<feature type="binding site" evidence="7">
    <location>
        <position position="20"/>
    </location>
    <ligand>
        <name>phosphoenolpyruvate</name>
        <dbReference type="ChEBI" id="CHEBI:58702"/>
    </ligand>
</feature>
<comment type="caution">
    <text evidence="7">Lacks conserved residue(s) required for the propagation of feature annotation.</text>
</comment>
<feature type="binding site" evidence="7">
    <location>
        <position position="186"/>
    </location>
    <ligand>
        <name>3-phosphoshikimate</name>
        <dbReference type="ChEBI" id="CHEBI:145989"/>
    </ligand>
</feature>
<dbReference type="NCBIfam" id="TIGR01356">
    <property type="entry name" value="aroA"/>
    <property type="match status" value="1"/>
</dbReference>
<dbReference type="Gene3D" id="3.65.10.10">
    <property type="entry name" value="Enolpyruvate transferase domain"/>
    <property type="match status" value="2"/>
</dbReference>
<gene>
    <name evidence="7 9" type="primary">aroA</name>
    <name evidence="9" type="ORF">DNU06_16955</name>
</gene>
<keyword evidence="7" id="KW-0963">Cytoplasm</keyword>
<feature type="binding site" evidence="7">
    <location>
        <position position="331"/>
    </location>
    <ligand>
        <name>phosphoenolpyruvate</name>
        <dbReference type="ChEBI" id="CHEBI:58702"/>
    </ligand>
</feature>
<evidence type="ECO:0000256" key="4">
    <source>
        <dbReference type="ARBA" id="ARBA00022679"/>
    </source>
</evidence>
<feature type="domain" description="Enolpyruvate transferase" evidence="8">
    <location>
        <begin position="7"/>
        <end position="405"/>
    </location>
</feature>
<evidence type="ECO:0000256" key="2">
    <source>
        <dbReference type="ARBA" id="ARBA00009948"/>
    </source>
</evidence>
<dbReference type="EMBL" id="QKSB01000021">
    <property type="protein sequence ID" value="PZE15660.1"/>
    <property type="molecule type" value="Genomic_DNA"/>
</dbReference>
<comment type="function">
    <text evidence="7">Catalyzes the transfer of the enolpyruvyl moiety of phosphoenolpyruvate (PEP) to the 5-hydroxyl of shikimate-3-phosphate (S3P) to produce enolpyruvyl shikimate-3-phosphate and inorganic phosphate.</text>
</comment>
<comment type="subunit">
    <text evidence="7">Monomer.</text>
</comment>
<feature type="binding site" evidence="7">
    <location>
        <position position="25"/>
    </location>
    <ligand>
        <name>3-phosphoshikimate</name>
        <dbReference type="ChEBI" id="CHEBI:145989"/>
    </ligand>
</feature>
<keyword evidence="4 7" id="KW-0808">Transferase</keyword>
<dbReference type="GO" id="GO:0003866">
    <property type="term" value="F:3-phosphoshikimate 1-carboxyvinyltransferase activity"/>
    <property type="evidence" value="ECO:0007669"/>
    <property type="project" value="UniProtKB-UniRule"/>
</dbReference>
<evidence type="ECO:0000313" key="9">
    <source>
        <dbReference type="EMBL" id="PZE15660.1"/>
    </source>
</evidence>
<dbReference type="InterPro" id="IPR036968">
    <property type="entry name" value="Enolpyruvate_Tfrase_sf"/>
</dbReference>
<comment type="catalytic activity">
    <reaction evidence="6">
        <text>3-phosphoshikimate + phosphoenolpyruvate = 5-O-(1-carboxyvinyl)-3-phosphoshikimate + phosphate</text>
        <dbReference type="Rhea" id="RHEA:21256"/>
        <dbReference type="ChEBI" id="CHEBI:43474"/>
        <dbReference type="ChEBI" id="CHEBI:57701"/>
        <dbReference type="ChEBI" id="CHEBI:58702"/>
        <dbReference type="ChEBI" id="CHEBI:145989"/>
        <dbReference type="EC" id="2.5.1.19"/>
    </reaction>
    <physiologicalReaction direction="left-to-right" evidence="6">
        <dbReference type="Rhea" id="RHEA:21257"/>
    </physiologicalReaction>
</comment>
<dbReference type="AlphaFoldDB" id="A0A2W1MWY0"/>
<sequence>MKKLINPSKYSGSLKASPSKSFMQRTIAIALLADGETILTNPDSSNDSKSALKMAENLGAKVTRMEDKIIIQGTTGIKHNELSAGESGLGIRCFIPISSLFSDEIKFSGEGSLKSRPLTMIEAPLKALGVKVNTNDGYLPVTIQGPIKGGDIEVDGSISSQVLTGLLIALPKAKNNSILSVFDLQSIPYIDMTLQIIKDFGVNITNNEYKKFHIEGKQSYKGREYEIEGDWSGAAFHLVGGAISGSIEVSGIKISSTQADRVIIDALKLAGADVVCLSDSIKITKNKLEAFRFDATHCPDLFPPLSNLAVACSGTTVIKGISRLVHKESNRALVLKKVWGELGIKIELIGDEMHIEGGKINGGKIDSHNDHRIAMMGAIAALNTENSIEITNAQAINKSYPAFFTDFKKVNKKHKL</sequence>
<evidence type="ECO:0000256" key="5">
    <source>
        <dbReference type="ARBA" id="ARBA00023141"/>
    </source>
</evidence>
<feature type="active site" description="Proton acceptor" evidence="7">
    <location>
        <position position="300"/>
    </location>
</feature>
<reference evidence="9 10" key="1">
    <citation type="submission" date="2018-06" db="EMBL/GenBank/DDBJ databases">
        <title>The draft genome sequence of Crocinitomix sp. SM1701.</title>
        <authorList>
            <person name="Zhang X."/>
        </authorList>
    </citation>
    <scope>NUCLEOTIDE SEQUENCE [LARGE SCALE GENOMIC DNA]</scope>
    <source>
        <strain evidence="9 10">SM1701</strain>
    </source>
</reference>
<dbReference type="GO" id="GO:0005737">
    <property type="term" value="C:cytoplasm"/>
    <property type="evidence" value="ECO:0007669"/>
    <property type="project" value="UniProtKB-SubCell"/>
</dbReference>
<evidence type="ECO:0000313" key="10">
    <source>
        <dbReference type="Proteomes" id="UP000249248"/>
    </source>
</evidence>
<dbReference type="PANTHER" id="PTHR21090:SF5">
    <property type="entry name" value="PENTAFUNCTIONAL AROM POLYPEPTIDE"/>
    <property type="match status" value="1"/>
</dbReference>
<evidence type="ECO:0000256" key="7">
    <source>
        <dbReference type="HAMAP-Rule" id="MF_00210"/>
    </source>
</evidence>
<dbReference type="OrthoDB" id="9809920at2"/>
<organism evidence="9 10">
    <name type="scientific">Putridiphycobacter roseus</name>
    <dbReference type="NCBI Taxonomy" id="2219161"/>
    <lineage>
        <taxon>Bacteria</taxon>
        <taxon>Pseudomonadati</taxon>
        <taxon>Bacteroidota</taxon>
        <taxon>Flavobacteriia</taxon>
        <taxon>Flavobacteriales</taxon>
        <taxon>Crocinitomicaceae</taxon>
        <taxon>Putridiphycobacter</taxon>
    </lineage>
</organism>
<dbReference type="PANTHER" id="PTHR21090">
    <property type="entry name" value="AROM/DEHYDROQUINATE SYNTHASE"/>
    <property type="match status" value="1"/>
</dbReference>
<dbReference type="InterPro" id="IPR013792">
    <property type="entry name" value="RNA3'P_cycl/enolpyr_Trfase_a/b"/>
</dbReference>
<dbReference type="GO" id="GO:0009423">
    <property type="term" value="P:chorismate biosynthetic process"/>
    <property type="evidence" value="ECO:0007669"/>
    <property type="project" value="UniProtKB-UniRule"/>
</dbReference>
<feature type="binding site" evidence="7">
    <location>
        <position position="327"/>
    </location>
    <ligand>
        <name>3-phosphoshikimate</name>
        <dbReference type="ChEBI" id="CHEBI:145989"/>
    </ligand>
</feature>
<dbReference type="Proteomes" id="UP000249248">
    <property type="component" value="Unassembled WGS sequence"/>
</dbReference>
<feature type="binding site" evidence="7">
    <location>
        <position position="160"/>
    </location>
    <ligand>
        <name>3-phosphoshikimate</name>
        <dbReference type="ChEBI" id="CHEBI:145989"/>
    </ligand>
</feature>
<evidence type="ECO:0000259" key="8">
    <source>
        <dbReference type="Pfam" id="PF00275"/>
    </source>
</evidence>
<dbReference type="UniPathway" id="UPA00053">
    <property type="reaction ID" value="UER00089"/>
</dbReference>
<comment type="caution">
    <text evidence="9">The sequence shown here is derived from an EMBL/GenBank/DDBJ whole genome shotgun (WGS) entry which is preliminary data.</text>
</comment>
<feature type="binding site" evidence="7">
    <location>
        <position position="300"/>
    </location>
    <ligand>
        <name>3-phosphoshikimate</name>
        <dbReference type="ChEBI" id="CHEBI:145989"/>
    </ligand>
</feature>
<keyword evidence="3 7" id="KW-0028">Amino-acid biosynthesis</keyword>
<dbReference type="HAMAP" id="MF_00210">
    <property type="entry name" value="EPSP_synth"/>
    <property type="match status" value="1"/>
</dbReference>
<name>A0A2W1MWY0_9FLAO</name>
<comment type="subcellular location">
    <subcellularLocation>
        <location evidence="7">Cytoplasm</location>
    </subcellularLocation>
</comment>
<feature type="binding site" evidence="7">
    <location>
        <position position="21"/>
    </location>
    <ligand>
        <name>3-phosphoshikimate</name>
        <dbReference type="ChEBI" id="CHEBI:145989"/>
    </ligand>
</feature>
<protein>
    <recommendedName>
        <fullName evidence="7">3-phosphoshikimate 1-carboxyvinyltransferase</fullName>
        <ecNumber evidence="7">2.5.1.19</ecNumber>
    </recommendedName>
    <alternativeName>
        <fullName evidence="7">5-enolpyruvylshikimate-3-phosphate synthase</fullName>
        <shortName evidence="7">EPSP synthase</shortName>
        <shortName evidence="7">EPSPS</shortName>
    </alternativeName>
</protein>
<proteinExistence type="inferred from homology"/>
<dbReference type="EC" id="2.5.1.19" evidence="7"/>
<dbReference type="Pfam" id="PF00275">
    <property type="entry name" value="EPSP_synthase"/>
    <property type="match status" value="1"/>
</dbReference>
<feature type="binding site" evidence="7">
    <location>
        <position position="88"/>
    </location>
    <ligand>
        <name>phosphoenolpyruvate</name>
        <dbReference type="ChEBI" id="CHEBI:58702"/>
    </ligand>
</feature>